<dbReference type="Proteomes" id="UP000242519">
    <property type="component" value="Unassembled WGS sequence"/>
</dbReference>
<feature type="region of interest" description="Disordered" evidence="1">
    <location>
        <begin position="466"/>
        <end position="500"/>
    </location>
</feature>
<evidence type="ECO:0000313" key="3">
    <source>
        <dbReference type="Proteomes" id="UP000242519"/>
    </source>
</evidence>
<keyword evidence="3" id="KW-1185">Reference proteome</keyword>
<feature type="region of interest" description="Disordered" evidence="1">
    <location>
        <begin position="158"/>
        <end position="182"/>
    </location>
</feature>
<dbReference type="STRING" id="503106.A0A218Z3H5"/>
<dbReference type="EMBL" id="MZNU01000252">
    <property type="protein sequence ID" value="OWP02053.1"/>
    <property type="molecule type" value="Genomic_DNA"/>
</dbReference>
<comment type="caution">
    <text evidence="2">The sequence shown here is derived from an EMBL/GenBank/DDBJ whole genome shotgun (WGS) entry which is preliminary data.</text>
</comment>
<evidence type="ECO:0000256" key="1">
    <source>
        <dbReference type="SAM" id="MobiDB-lite"/>
    </source>
</evidence>
<accession>A0A218Z3H5</accession>
<feature type="region of interest" description="Disordered" evidence="1">
    <location>
        <begin position="513"/>
        <end position="537"/>
    </location>
</feature>
<feature type="region of interest" description="Disordered" evidence="1">
    <location>
        <begin position="859"/>
        <end position="888"/>
    </location>
</feature>
<evidence type="ECO:0000313" key="2">
    <source>
        <dbReference type="EMBL" id="OWP02053.1"/>
    </source>
</evidence>
<name>A0A218Z3H5_9HELO</name>
<proteinExistence type="predicted"/>
<dbReference type="OrthoDB" id="5419922at2759"/>
<protein>
    <recommendedName>
        <fullName evidence="4">Protamine P1</fullName>
    </recommendedName>
</protein>
<reference evidence="2 3" key="1">
    <citation type="submission" date="2017-04" db="EMBL/GenBank/DDBJ databases">
        <title>Draft genome sequence of Marssonina coronaria NL1: causal agent of apple blotch.</title>
        <authorList>
            <person name="Cheng Q."/>
        </authorList>
    </citation>
    <scope>NUCLEOTIDE SEQUENCE [LARGE SCALE GENOMIC DNA]</scope>
    <source>
        <strain evidence="2 3">NL1</strain>
    </source>
</reference>
<organism evidence="2 3">
    <name type="scientific">Diplocarpon coronariae</name>
    <dbReference type="NCBI Taxonomy" id="2795749"/>
    <lineage>
        <taxon>Eukaryota</taxon>
        <taxon>Fungi</taxon>
        <taxon>Dikarya</taxon>
        <taxon>Ascomycota</taxon>
        <taxon>Pezizomycotina</taxon>
        <taxon>Leotiomycetes</taxon>
        <taxon>Helotiales</taxon>
        <taxon>Drepanopezizaceae</taxon>
        <taxon>Diplocarpon</taxon>
    </lineage>
</organism>
<evidence type="ECO:0008006" key="4">
    <source>
        <dbReference type="Google" id="ProtNLM"/>
    </source>
</evidence>
<gene>
    <name evidence="2" type="ORF">B2J93_1525</name>
</gene>
<dbReference type="AlphaFoldDB" id="A0A218Z3H5"/>
<sequence length="1164" mass="128995">MDHFNSSYHSEDMDDELYYCAPAFDPADVLCHGSDSEETPEQIAKKRMRYEKAALRIAAGHVPTLLSASLKGPFSKKSGWINPWRQKSNRKQVEEWRQPGSEDILLTRANITKMAADHGLEYLDPEAALKWCKSTAQAEWEAIIETDLKSGAMITSVERDKSDEPEEIPLKTSFSKDGDRVSRKLGHTDWEHSSRHLDLSMPNFFTEIPHTEKATVTSTRVMKRPADSEWLKGSYVSKRARWEGPAVPTPTPLPEVLGKDGRRRRKSTKTTHLGEPLSMSPSGLSTSFLNISKDASQLPLLTFQTPGQRTEYENDLGPQHKPGPAYMSSQIERIGYKSQKDNFDELQHDTQGSRTSHHGSSFRAEKTLERAWEHSFSDLKQNGSVVFTRRANQTRIGPFGKVESPNIQLSDSGSYGLPALRRNLINVSDTDVVAYADDDSFVTEVVPSSRNLEEFQFRRRARHIERPKSEVSTPLRDGESDAGFSSDWQEDKLPNSLSDSLRSDEVGIFDSESPVQRQPVSVNVPPVQRTPPESDTSAMSWDLLEVTQTSSFLRTAKNPDSKYPLNRIDSTLDTPLPTPKRITPRQRLPMAKAQLDIPHQKSQELQIIAKFAESSQNLYDISTQTLNNTPSRSLLGPGSYHSPPPGSNAVDEKAHPAVSEGGGDIADERAKIQMTLPQIRSSSGPVGIFRSRHQLGLQGCITREDLVLEGGGLQPEADKDISSADWNPSQFQAQYKKRTAEPMVFLAPAARESMPSSEIAEQDRPISPNFILTDAAAKFKTTVEPAQGMCIRSCEPRSQLQIESEHHDVPAAELEANCIIESKSGETRYEAVWERRDPQSPWMNADSDGLPTNIEQQRAQALEQEERLEEGSRAESIVSDPPSKPLETGLEQVERPLTPHGSSMTPFTDFPTPKASPDQGVVDPANASMNTQSLVEAAIKNPWMSAVRSESPREPKKIVSFGVTSGEEEEGVQQSISSRQISPDTARVALHDEDRVGDENEGEDIFQDGKAIPINAFGEHSVAATLPRVPKRILPEMRNSQLASSPALDAQAEAFIAADRELSIETEWPKTSKSVPSHDLQARSGANINAVWDEPESSLFKNPFSLSPTASGSVGNEFTGFDMDEALEAASSFLDDTWNVDVELQKARAAEQTGHRRRKLFGLA</sequence>
<feature type="region of interest" description="Disordered" evidence="1">
    <location>
        <begin position="243"/>
        <end position="285"/>
    </location>
</feature>
<feature type="region of interest" description="Disordered" evidence="1">
    <location>
        <begin position="629"/>
        <end position="663"/>
    </location>
</feature>
<dbReference type="InParanoid" id="A0A218Z3H5"/>